<dbReference type="EMBL" id="CP136051">
    <property type="protein sequence ID" value="WOK05765.1"/>
    <property type="molecule type" value="Genomic_DNA"/>
</dbReference>
<accession>A0ABZ0IN57</accession>
<sequence>MQVAKKLSWSVWVLLVACIDPYDYPFKEQTNYLVVEGAVTTEPGPYAITLTTTRNINNEENAFKLREQNARVIIATSSGKVEKLVEKDTSGVYYTSASFRGQIGESYQLTVTLENGMIYKSEEVELLPMPPIDSISIKYGSQKYVSQANAIVDRKGFYITAFVNDPPETENAYLVNWDYTYKIFTHPELANFYDAEGCECWVSSPKECCAVCWVEEESPDFAVANDRLNNGSSLTQYDLFFLPVVGIMLYEKIHLEVSISSLSKDAYFFWNAVYDSRYSQGGLFDPTPNTVEANVYNVDDKEELVLGYFYASDVRKISRFIHPTDFPERIDPDTGYPDTCLLYPNTTAEEPEYWNE</sequence>
<dbReference type="RefSeq" id="WP_317488520.1">
    <property type="nucleotide sequence ID" value="NZ_CP136051.1"/>
</dbReference>
<dbReference type="PROSITE" id="PS51257">
    <property type="entry name" value="PROKAR_LIPOPROTEIN"/>
    <property type="match status" value="1"/>
</dbReference>
<organism evidence="1 2">
    <name type="scientific">Imperialibacter roseus</name>
    <dbReference type="NCBI Taxonomy" id="1324217"/>
    <lineage>
        <taxon>Bacteria</taxon>
        <taxon>Pseudomonadati</taxon>
        <taxon>Bacteroidota</taxon>
        <taxon>Cytophagia</taxon>
        <taxon>Cytophagales</taxon>
        <taxon>Flammeovirgaceae</taxon>
        <taxon>Imperialibacter</taxon>
    </lineage>
</organism>
<reference evidence="1 2" key="1">
    <citation type="journal article" date="2023" name="Microbiol. Resour. Announc.">
        <title>Complete Genome Sequence of Imperialibacter roseus strain P4T.</title>
        <authorList>
            <person name="Tizabi D.R."/>
            <person name="Bachvaroff T."/>
            <person name="Hill R.T."/>
        </authorList>
    </citation>
    <scope>NUCLEOTIDE SEQUENCE [LARGE SCALE GENOMIC DNA]</scope>
    <source>
        <strain evidence="1 2">P4T</strain>
    </source>
</reference>
<proteinExistence type="predicted"/>
<keyword evidence="2" id="KW-1185">Reference proteome</keyword>
<dbReference type="Proteomes" id="UP001302349">
    <property type="component" value="Chromosome"/>
</dbReference>
<name>A0ABZ0IN57_9BACT</name>
<evidence type="ECO:0000313" key="1">
    <source>
        <dbReference type="EMBL" id="WOK05765.1"/>
    </source>
</evidence>
<gene>
    <name evidence="1" type="ORF">RT717_22070</name>
</gene>
<protein>
    <submittedName>
        <fullName evidence="1">DUF4249 domain-containing protein</fullName>
    </submittedName>
</protein>
<dbReference type="Pfam" id="PF14054">
    <property type="entry name" value="DUF4249"/>
    <property type="match status" value="1"/>
</dbReference>
<dbReference type="InterPro" id="IPR025345">
    <property type="entry name" value="DUF4249"/>
</dbReference>
<evidence type="ECO:0000313" key="2">
    <source>
        <dbReference type="Proteomes" id="UP001302349"/>
    </source>
</evidence>